<dbReference type="Proteomes" id="UP000053392">
    <property type="component" value="Unassembled WGS sequence"/>
</dbReference>
<evidence type="ECO:0000313" key="11">
    <source>
        <dbReference type="EMBL" id="KIR40320.1"/>
    </source>
</evidence>
<accession>A0A0D0V5U3</accession>
<evidence type="ECO:0000313" key="12">
    <source>
        <dbReference type="Proteomes" id="UP000053392"/>
    </source>
</evidence>
<keyword evidence="6 10" id="KW-0184">Conjugation</keyword>
<evidence type="ECO:0000256" key="9">
    <source>
        <dbReference type="ARBA" id="ARBA00023180"/>
    </source>
</evidence>
<comment type="subcellular location">
    <subcellularLocation>
        <location evidence="2 10">Cell membrane</location>
        <topology evidence="2 10">Multi-pass membrane protein</topology>
    </subcellularLocation>
</comment>
<dbReference type="PANTHER" id="PTHR31030">
    <property type="entry name" value="PLASMA MEMBRANE FUSION PROTEIN PRM1"/>
    <property type="match status" value="1"/>
</dbReference>
<dbReference type="OrthoDB" id="10248838at2759"/>
<evidence type="ECO:0000256" key="6">
    <source>
        <dbReference type="ARBA" id="ARBA00022971"/>
    </source>
</evidence>
<evidence type="ECO:0000256" key="7">
    <source>
        <dbReference type="ARBA" id="ARBA00022989"/>
    </source>
</evidence>
<dbReference type="GO" id="GO:0043332">
    <property type="term" value="C:mating projection tip"/>
    <property type="evidence" value="ECO:0007669"/>
    <property type="project" value="UniProtKB-UniRule"/>
</dbReference>
<feature type="transmembrane region" description="Helical" evidence="10">
    <location>
        <begin position="408"/>
        <end position="430"/>
    </location>
</feature>
<keyword evidence="9" id="KW-0325">Glycoprotein</keyword>
<dbReference type="EMBL" id="KN847903">
    <property type="protein sequence ID" value="KIR40320.1"/>
    <property type="molecule type" value="Genomic_DNA"/>
</dbReference>
<comment type="similarity">
    <text evidence="3 10">Belongs to the PRM1 family.</text>
</comment>
<proteinExistence type="inferred from homology"/>
<feature type="transmembrane region" description="Helical" evidence="10">
    <location>
        <begin position="141"/>
        <end position="163"/>
    </location>
</feature>
<reference evidence="11 12" key="1">
    <citation type="submission" date="2015-01" db="EMBL/GenBank/DDBJ databases">
        <title>The Genome Sequence of Cryptococcus gattii Ram5.</title>
        <authorList>
            <consortium name="The Broad Institute Genomics Platform"/>
            <person name="Cuomo C."/>
            <person name="Litvintseva A."/>
            <person name="Chen Y."/>
            <person name="Heitman J."/>
            <person name="Sun S."/>
            <person name="Springer D."/>
            <person name="Dromer F."/>
            <person name="Young S."/>
            <person name="Zeng Q."/>
            <person name="Gargeya S."/>
            <person name="Abouelleil A."/>
            <person name="Alvarado L."/>
            <person name="Chapman S.B."/>
            <person name="Gainer-Dewar J."/>
            <person name="Goldberg J."/>
            <person name="Griggs A."/>
            <person name="Gujja S."/>
            <person name="Hansen M."/>
            <person name="Howarth C."/>
            <person name="Imamovic A."/>
            <person name="Larimer J."/>
            <person name="Murphy C."/>
            <person name="Naylor J."/>
            <person name="Pearson M."/>
            <person name="Priest M."/>
            <person name="Roberts A."/>
            <person name="Saif S."/>
            <person name="Shea T."/>
            <person name="Sykes S."/>
            <person name="Wortman J."/>
            <person name="Nusbaum C."/>
            <person name="Birren B."/>
        </authorList>
    </citation>
    <scope>NUCLEOTIDE SEQUENCE [LARGE SCALE GENOMIC DNA]</scope>
    <source>
        <strain evidence="11 12">Ram5</strain>
    </source>
</reference>
<dbReference type="GO" id="GO:0032220">
    <property type="term" value="P:plasma membrane fusion involved in cytogamy"/>
    <property type="evidence" value="ECO:0007669"/>
    <property type="project" value="TreeGrafter"/>
</dbReference>
<keyword evidence="8 10" id="KW-0472">Membrane</keyword>
<keyword evidence="4 10" id="KW-1003">Cell membrane</keyword>
<evidence type="ECO:0000256" key="8">
    <source>
        <dbReference type="ARBA" id="ARBA00023136"/>
    </source>
</evidence>
<evidence type="ECO:0000256" key="10">
    <source>
        <dbReference type="RuleBase" id="RU366035"/>
    </source>
</evidence>
<evidence type="ECO:0000256" key="4">
    <source>
        <dbReference type="ARBA" id="ARBA00022475"/>
    </source>
</evidence>
<organism evidence="11 12">
    <name type="scientific">Cryptococcus deuterogattii Ram5</name>
    <dbReference type="NCBI Taxonomy" id="1296110"/>
    <lineage>
        <taxon>Eukaryota</taxon>
        <taxon>Fungi</taxon>
        <taxon>Dikarya</taxon>
        <taxon>Basidiomycota</taxon>
        <taxon>Agaricomycotina</taxon>
        <taxon>Tremellomycetes</taxon>
        <taxon>Tremellales</taxon>
        <taxon>Cryptococcaceae</taxon>
        <taxon>Cryptococcus</taxon>
        <taxon>Cryptococcus gattii species complex</taxon>
    </lineage>
</organism>
<dbReference type="AlphaFoldDB" id="A0A0D0V5U3"/>
<feature type="transmembrane region" description="Helical" evidence="10">
    <location>
        <begin position="638"/>
        <end position="660"/>
    </location>
</feature>
<sequence length="881" mass="96581">MSYPQPPPKFVNSDEIIPLSPPARTPFAQYVASPLPATPHTAYSPPSSSQQSATTSLRPYLTLLPRIMLTFFSPCLLPMILTIFHLIQNRSSTASLATSLKSSVLSTCSGLAKGAASIKTLPRYLAMQTNQEAIRATQASILAIGTMLMDAITIIEVVVNFIVDTYRSMLLCTIELAVRGTLEILISAVQAISHSITDTLNSVRSNIQDDINDANNIIQAAVSAINKVTTLVSLNVSVPEFSIPALSFLENVTIPTAFEDSLITLNSEINSTRLEMAASFNSSILPVPSLSSLSAYSADDLSKELCSDLDTSLIDDTAKALHRISSIAIDLMFLLLFLVWATLAIWEWRKWKLMKDTIHGIEQELHREGESDAWRMVAIVEHPVLERYSGTFLGKIAKTPRMRTNFRWFLSYLAHPTCLALLFISLLGILSIQFQLIALNALKAHAQSNVDATVTTSTNSLVTKLNAVALNSSQEYADSYNKAIAGYQDRINNELFGSWVNTTAVTLNSTLVEFYDEVEKGEAHFWIFSEEDNTNESSALNASFGSTILYNPINTFIYCILGSKITNLEKGLTWISEHAFIDLPTFPSDILLLSNDSMNEIAIPIAAAAVGSGDDNDDDGIVGTLISHFESALKVERIFYAILLGVWLALFLIGLAVVIWHSGGREKFMALRGVPSFSSPPDYSPPEPKHPRWKAWLTNNHPIYDSYAEKQSRGTTPTKPPGNYTHVEVFNANKGNGDDEKGLFKMRDPHAARLSGSHASSAVCSTAASLAGPVQSLFKVTGRKLTGTLTPYDNEVPLVPTHICEKYPRNLANSPFTRPSSEPSESTAAQLFWVDKFYGVLEGVKSLFPTRGQRHGAALARKLVKEQKGVSGRVKWPLPRA</sequence>
<evidence type="ECO:0000256" key="2">
    <source>
        <dbReference type="ARBA" id="ARBA00004651"/>
    </source>
</evidence>
<name>A0A0D0V5U3_9TREE</name>
<keyword evidence="7 10" id="KW-1133">Transmembrane helix</keyword>
<evidence type="ECO:0000256" key="1">
    <source>
        <dbReference type="ARBA" id="ARBA00002512"/>
    </source>
</evidence>
<dbReference type="PANTHER" id="PTHR31030:SF1">
    <property type="entry name" value="PLASMA MEMBRANE FUSION PROTEIN PRM1"/>
    <property type="match status" value="1"/>
</dbReference>
<dbReference type="HOGENOM" id="CLU_320542_0_0_1"/>
<comment type="function">
    <text evidence="1 10">Involved in cell fusion during mating by stabilizing the plasma membrane fusion event.</text>
</comment>
<keyword evidence="5 10" id="KW-0812">Transmembrane</keyword>
<gene>
    <name evidence="11" type="ORF">I313_03644</name>
</gene>
<evidence type="ECO:0000256" key="3">
    <source>
        <dbReference type="ARBA" id="ARBA00010780"/>
    </source>
</evidence>
<feature type="transmembrane region" description="Helical" evidence="10">
    <location>
        <begin position="327"/>
        <end position="346"/>
    </location>
</feature>
<feature type="transmembrane region" description="Helical" evidence="10">
    <location>
        <begin position="67"/>
        <end position="87"/>
    </location>
</feature>
<keyword evidence="12" id="KW-1185">Reference proteome</keyword>
<dbReference type="GO" id="GO:0005886">
    <property type="term" value="C:plasma membrane"/>
    <property type="evidence" value="ECO:0007669"/>
    <property type="project" value="UniProtKB-SubCell"/>
</dbReference>
<protein>
    <recommendedName>
        <fullName evidence="10">Plasma membrane fusion protein PRM1</fullName>
    </recommendedName>
</protein>
<dbReference type="InterPro" id="IPR026777">
    <property type="entry name" value="PRM1"/>
</dbReference>
<evidence type="ECO:0000256" key="5">
    <source>
        <dbReference type="ARBA" id="ARBA00022692"/>
    </source>
</evidence>